<comment type="similarity">
    <text evidence="2">Belongs to the multi antimicrobial extrusion (MATE) (TC 2.A.66.1) family. MepA subfamily.</text>
</comment>
<keyword evidence="4" id="KW-0813">Transport</keyword>
<keyword evidence="9" id="KW-0046">Antibiotic resistance</keyword>
<reference evidence="11 12" key="1">
    <citation type="submission" date="2022-11" db="EMBL/GenBank/DDBJ databases">
        <title>Spartinivicinus poritis sp. nov., isolated from scleractinian coral Porites lutea.</title>
        <authorList>
            <person name="Zhang G."/>
            <person name="Cai L."/>
            <person name="Wei Q."/>
        </authorList>
    </citation>
    <scope>NUCLEOTIDE SEQUENCE [LARGE SCALE GENOMIC DNA]</scope>
    <source>
        <strain evidence="11 12">A2-2</strain>
    </source>
</reference>
<keyword evidence="5" id="KW-1003">Cell membrane</keyword>
<feature type="transmembrane region" description="Helical" evidence="10">
    <location>
        <begin position="268"/>
        <end position="286"/>
    </location>
</feature>
<dbReference type="InterPro" id="IPR048279">
    <property type="entry name" value="MdtK-like"/>
</dbReference>
<evidence type="ECO:0000256" key="1">
    <source>
        <dbReference type="ARBA" id="ARBA00004429"/>
    </source>
</evidence>
<feature type="transmembrane region" description="Helical" evidence="10">
    <location>
        <begin position="14"/>
        <end position="34"/>
    </location>
</feature>
<dbReference type="PIRSF" id="PIRSF006603">
    <property type="entry name" value="DinF"/>
    <property type="match status" value="1"/>
</dbReference>
<evidence type="ECO:0000256" key="4">
    <source>
        <dbReference type="ARBA" id="ARBA00022448"/>
    </source>
</evidence>
<evidence type="ECO:0000256" key="2">
    <source>
        <dbReference type="ARBA" id="ARBA00008417"/>
    </source>
</evidence>
<proteinExistence type="inferred from homology"/>
<evidence type="ECO:0000256" key="5">
    <source>
        <dbReference type="ARBA" id="ARBA00022475"/>
    </source>
</evidence>
<feature type="transmembrane region" description="Helical" evidence="10">
    <location>
        <begin position="414"/>
        <end position="434"/>
    </location>
</feature>
<dbReference type="CDD" id="cd13143">
    <property type="entry name" value="MATE_MepA_like"/>
    <property type="match status" value="1"/>
</dbReference>
<feature type="transmembrane region" description="Helical" evidence="10">
    <location>
        <begin position="54"/>
        <end position="79"/>
    </location>
</feature>
<dbReference type="Proteomes" id="UP001528823">
    <property type="component" value="Unassembled WGS sequence"/>
</dbReference>
<feature type="transmembrane region" description="Helical" evidence="10">
    <location>
        <begin position="316"/>
        <end position="340"/>
    </location>
</feature>
<comment type="caution">
    <text evidence="11">The sequence shown here is derived from an EMBL/GenBank/DDBJ whole genome shotgun (WGS) entry which is preliminary data.</text>
</comment>
<comment type="subcellular location">
    <subcellularLocation>
        <location evidence="1">Cell inner membrane</location>
        <topology evidence="1">Multi-pass membrane protein</topology>
    </subcellularLocation>
</comment>
<dbReference type="InterPro" id="IPR051327">
    <property type="entry name" value="MATE_MepA_subfamily"/>
</dbReference>
<evidence type="ECO:0000256" key="7">
    <source>
        <dbReference type="ARBA" id="ARBA00022989"/>
    </source>
</evidence>
<organism evidence="11 12">
    <name type="scientific">Spartinivicinus poritis</name>
    <dbReference type="NCBI Taxonomy" id="2994640"/>
    <lineage>
        <taxon>Bacteria</taxon>
        <taxon>Pseudomonadati</taxon>
        <taxon>Pseudomonadota</taxon>
        <taxon>Gammaproteobacteria</taxon>
        <taxon>Oceanospirillales</taxon>
        <taxon>Zooshikellaceae</taxon>
        <taxon>Spartinivicinus</taxon>
    </lineage>
</organism>
<keyword evidence="6 10" id="KW-0812">Transmembrane</keyword>
<accession>A0ABT5UCP4</accession>
<dbReference type="RefSeq" id="WP_274690485.1">
    <property type="nucleotide sequence ID" value="NZ_JAPMOU010000029.1"/>
</dbReference>
<dbReference type="InterPro" id="IPR045070">
    <property type="entry name" value="MATE_MepA-like"/>
</dbReference>
<evidence type="ECO:0000256" key="8">
    <source>
        <dbReference type="ARBA" id="ARBA00023136"/>
    </source>
</evidence>
<feature type="transmembrane region" description="Helical" evidence="10">
    <location>
        <begin position="134"/>
        <end position="155"/>
    </location>
</feature>
<dbReference type="EMBL" id="JAPMOU010000029">
    <property type="protein sequence ID" value="MDE1464154.1"/>
    <property type="molecule type" value="Genomic_DNA"/>
</dbReference>
<gene>
    <name evidence="11" type="ORF">ORQ98_19540</name>
</gene>
<protein>
    <recommendedName>
        <fullName evidence="3">Multidrug export protein MepA</fullName>
    </recommendedName>
</protein>
<feature type="transmembrane region" description="Helical" evidence="10">
    <location>
        <begin position="194"/>
        <end position="218"/>
    </location>
</feature>
<feature type="transmembrane region" description="Helical" evidence="10">
    <location>
        <begin position="360"/>
        <end position="380"/>
    </location>
</feature>
<dbReference type="PANTHER" id="PTHR43823:SF3">
    <property type="entry name" value="MULTIDRUG EXPORT PROTEIN MEPA"/>
    <property type="match status" value="1"/>
</dbReference>
<keyword evidence="12" id="KW-1185">Reference proteome</keyword>
<evidence type="ECO:0000313" key="12">
    <source>
        <dbReference type="Proteomes" id="UP001528823"/>
    </source>
</evidence>
<feature type="transmembrane region" description="Helical" evidence="10">
    <location>
        <begin position="239"/>
        <end position="262"/>
    </location>
</feature>
<dbReference type="Pfam" id="PF01554">
    <property type="entry name" value="MatE"/>
    <property type="match status" value="2"/>
</dbReference>
<name>A0ABT5UCP4_9GAMM</name>
<feature type="transmembrane region" description="Helical" evidence="10">
    <location>
        <begin position="167"/>
        <end position="188"/>
    </location>
</feature>
<keyword evidence="7 10" id="KW-1133">Transmembrane helix</keyword>
<evidence type="ECO:0000313" key="11">
    <source>
        <dbReference type="EMBL" id="MDE1464154.1"/>
    </source>
</evidence>
<dbReference type="InterPro" id="IPR002528">
    <property type="entry name" value="MATE_fam"/>
</dbReference>
<evidence type="ECO:0000256" key="6">
    <source>
        <dbReference type="ARBA" id="ARBA00022692"/>
    </source>
</evidence>
<dbReference type="NCBIfam" id="NF007130">
    <property type="entry name" value="PRK09575.1"/>
    <property type="match status" value="1"/>
</dbReference>
<dbReference type="PANTHER" id="PTHR43823">
    <property type="entry name" value="SPORULATION PROTEIN YKVU"/>
    <property type="match status" value="1"/>
</dbReference>
<evidence type="ECO:0000256" key="3">
    <source>
        <dbReference type="ARBA" id="ARBA00022106"/>
    </source>
</evidence>
<feature type="transmembrane region" description="Helical" evidence="10">
    <location>
        <begin position="387"/>
        <end position="408"/>
    </location>
</feature>
<evidence type="ECO:0000256" key="10">
    <source>
        <dbReference type="SAM" id="Phobius"/>
    </source>
</evidence>
<evidence type="ECO:0000256" key="9">
    <source>
        <dbReference type="ARBA" id="ARBA00023251"/>
    </source>
</evidence>
<feature type="transmembrane region" description="Helical" evidence="10">
    <location>
        <begin position="91"/>
        <end position="114"/>
    </location>
</feature>
<keyword evidence="8 10" id="KW-0472">Membrane</keyword>
<sequence length="455" mass="49727">MNSDYSNTNIRQTFLRYTIPSVVAMLVSGLYQIVDGFFIGRFIGFEGLAGINLIWPVICLISAVGVMIGLGCGSLISINRGQGNLATAKQTLFTGIGLLFMFGLLTVVITFLVSPSILVAQGASQQTLLYSMQYAEICTLGAVFSISATAMPLLIRNLESPKIATSLLIVGAVINIILDYLFIAQWQWGLKGAALATVIAQLIVMACSLLFFFSSYSSMRLGLSSLTFSVTRAIKITKLGASTLIMYLYISFVVALHNWLFMKYGSPVDVGAFAIVGYLMSLYYLLVEGVAEGIQPPVSYFFGANQNDNIQKILKLAIKVVIVSGVIWLLMLNLFPTAIISLFNGTDAELVNKTQNGVQLHLLTLFLDGFFVIATVYFLAINQGAKALMISVGNMLVQIPFLIILPQWLGINGIWLALPLSNIALFLIVAPMLWKDIQERCRQDQAQRFAVVTDL</sequence>